<dbReference type="SMART" id="SM00487">
    <property type="entry name" value="DEXDc"/>
    <property type="match status" value="1"/>
</dbReference>
<dbReference type="InterPro" id="IPR011545">
    <property type="entry name" value="DEAD/DEAH_box_helicase_dom"/>
</dbReference>
<comment type="caution">
    <text evidence="10">The sequence shown here is derived from an EMBL/GenBank/DDBJ whole genome shotgun (WGS) entry which is preliminary data.</text>
</comment>
<dbReference type="RefSeq" id="WP_224122078.1">
    <property type="nucleotide sequence ID" value="NZ_JAIQZJ010000002.1"/>
</dbReference>
<evidence type="ECO:0000256" key="5">
    <source>
        <dbReference type="ARBA" id="ARBA00038058"/>
    </source>
</evidence>
<evidence type="ECO:0000256" key="2">
    <source>
        <dbReference type="ARBA" id="ARBA00022741"/>
    </source>
</evidence>
<dbReference type="Pfam" id="PF13307">
    <property type="entry name" value="Helicase_C_2"/>
    <property type="match status" value="1"/>
</dbReference>
<dbReference type="InterPro" id="IPR014001">
    <property type="entry name" value="Helicase_ATP-bd"/>
</dbReference>
<dbReference type="SUPFAM" id="SSF52540">
    <property type="entry name" value="P-loop containing nucleoside triphosphate hydrolases"/>
    <property type="match status" value="1"/>
</dbReference>
<dbReference type="Proteomes" id="UP000780875">
    <property type="component" value="Unassembled WGS sequence"/>
</dbReference>
<keyword evidence="4" id="KW-0067">ATP-binding</keyword>
<feature type="domain" description="Helicase ATP-binding" evidence="9">
    <location>
        <begin position="16"/>
        <end position="303"/>
    </location>
</feature>
<dbReference type="GO" id="GO:0004386">
    <property type="term" value="F:helicase activity"/>
    <property type="evidence" value="ECO:0007669"/>
    <property type="project" value="UniProtKB-KW"/>
</dbReference>
<dbReference type="PANTHER" id="PTHR11472:SF34">
    <property type="entry name" value="REGULATOR OF TELOMERE ELONGATION HELICASE 1"/>
    <property type="match status" value="1"/>
</dbReference>
<protein>
    <recommendedName>
        <fullName evidence="6">DNA 5'-3' helicase</fullName>
        <ecNumber evidence="6">5.6.2.3</ecNumber>
    </recommendedName>
</protein>
<name>A0ABS7UA55_9ACTN</name>
<reference evidence="10 11" key="1">
    <citation type="submission" date="2021-09" db="EMBL/GenBank/DDBJ databases">
        <title>Whole genome sequence of Nocardioides sp. GBK3QG-3.</title>
        <authorList>
            <person name="Tuo L."/>
        </authorList>
    </citation>
    <scope>NUCLEOTIDE SEQUENCE [LARGE SCALE GENOMIC DNA]</scope>
    <source>
        <strain evidence="10 11">GBK3QG-3</strain>
    </source>
</reference>
<accession>A0ABS7UA55</accession>
<evidence type="ECO:0000256" key="4">
    <source>
        <dbReference type="ARBA" id="ARBA00022840"/>
    </source>
</evidence>
<evidence type="ECO:0000256" key="7">
    <source>
        <dbReference type="ARBA" id="ARBA00048954"/>
    </source>
</evidence>
<organism evidence="10 11">
    <name type="scientific">Nocardioides mangrovi</name>
    <dbReference type="NCBI Taxonomy" id="2874580"/>
    <lineage>
        <taxon>Bacteria</taxon>
        <taxon>Bacillati</taxon>
        <taxon>Actinomycetota</taxon>
        <taxon>Actinomycetes</taxon>
        <taxon>Propionibacteriales</taxon>
        <taxon>Nocardioidaceae</taxon>
        <taxon>Nocardioides</taxon>
    </lineage>
</organism>
<comment type="similarity">
    <text evidence="5">Belongs to the helicase family. DinG subfamily.</text>
</comment>
<dbReference type="InterPro" id="IPR027417">
    <property type="entry name" value="P-loop_NTPase"/>
</dbReference>
<evidence type="ECO:0000256" key="1">
    <source>
        <dbReference type="ARBA" id="ARBA00001966"/>
    </source>
</evidence>
<keyword evidence="2" id="KW-0547">Nucleotide-binding</keyword>
<keyword evidence="3" id="KW-0378">Hydrolase</keyword>
<dbReference type="Pfam" id="PF00270">
    <property type="entry name" value="DEAD"/>
    <property type="match status" value="1"/>
</dbReference>
<dbReference type="EC" id="5.6.2.3" evidence="6"/>
<evidence type="ECO:0000256" key="3">
    <source>
        <dbReference type="ARBA" id="ARBA00022801"/>
    </source>
</evidence>
<evidence type="ECO:0000259" key="9">
    <source>
        <dbReference type="PROSITE" id="PS51193"/>
    </source>
</evidence>
<sequence length="668" mass="71067">MSEAPTVTSPVTELLGAAVAALGGQERAGQVAMAQAVADAMEHEQHLLVQAGTGTGKSLAYLVPSLLHDDRVVIATATLALQHQLVERDLPRLVEAVEAAPEGTAVDTSYAVLKGRSNYACLHRIREGVPDDQGALDVVLPEGSLGKKVLELRTWAEEQSEHGGSGERDHAPRHTDREWRQVSVNHRECLGATKCPFGQECFAELAKEKAQRSHLVVTNHSLLAIDAIEGVPMIPEYDVVVIDEAHELTTRVTQAATDELWAAEVERSARRSQRHVDGSEADDLADAADALRAAMGEARTGRLDPVPQDLADALVLVRDAARACVSAYPKGGADKGDDADAGLQQAKGAVQEVFATAERMAADLDSDVLWLTEGTERMPPRLCVAPLQVWGPMRDKLLSDKTVVFTSATLMLGGDFSSVATSVGLKPSERATDATAAPVGDTMPWRGLDVGSPFDYGRQAILYVARHLPQPGRDGLGAATLDEIVDLVDAAEGRTLGLFSSRRAAEAAAEVVRERLPHLTTLAQGDAQLPELAAQFVGDPHTCLFGTLSLWQGLDVPGDTCQLVLIDRIPFPRPDDPLLSARQKAADQAGGNGFMQVAATHAALLMAQGAGRLIRTSSDRGVVAVLDPRLATARYGGFLKASLPPMWTTTDPAVVRQALTRLAGSAQD</sequence>
<comment type="catalytic activity">
    <reaction evidence="7">
        <text>ATP + H2O = ADP + phosphate + H(+)</text>
        <dbReference type="Rhea" id="RHEA:13065"/>
        <dbReference type="ChEBI" id="CHEBI:15377"/>
        <dbReference type="ChEBI" id="CHEBI:15378"/>
        <dbReference type="ChEBI" id="CHEBI:30616"/>
        <dbReference type="ChEBI" id="CHEBI:43474"/>
        <dbReference type="ChEBI" id="CHEBI:456216"/>
        <dbReference type="EC" id="5.6.2.3"/>
    </reaction>
</comment>
<feature type="region of interest" description="Disordered" evidence="8">
    <location>
        <begin position="156"/>
        <end position="175"/>
    </location>
</feature>
<proteinExistence type="inferred from homology"/>
<dbReference type="InterPro" id="IPR014013">
    <property type="entry name" value="Helic_SF1/SF2_ATP-bd_DinG/Rad3"/>
</dbReference>
<evidence type="ECO:0000256" key="8">
    <source>
        <dbReference type="SAM" id="MobiDB-lite"/>
    </source>
</evidence>
<keyword evidence="11" id="KW-1185">Reference proteome</keyword>
<dbReference type="InterPro" id="IPR006555">
    <property type="entry name" value="ATP-dep_Helicase_C"/>
</dbReference>
<dbReference type="SMART" id="SM00491">
    <property type="entry name" value="HELICc2"/>
    <property type="match status" value="1"/>
</dbReference>
<comment type="cofactor">
    <cofactor evidence="1">
        <name>[4Fe-4S] cluster</name>
        <dbReference type="ChEBI" id="CHEBI:49883"/>
    </cofactor>
</comment>
<dbReference type="InterPro" id="IPR045028">
    <property type="entry name" value="DinG/Rad3-like"/>
</dbReference>
<dbReference type="EMBL" id="JAIQZJ010000002">
    <property type="protein sequence ID" value="MBZ5737702.1"/>
    <property type="molecule type" value="Genomic_DNA"/>
</dbReference>
<evidence type="ECO:0000256" key="6">
    <source>
        <dbReference type="ARBA" id="ARBA00044969"/>
    </source>
</evidence>
<keyword evidence="10" id="KW-0347">Helicase</keyword>
<evidence type="ECO:0000313" key="11">
    <source>
        <dbReference type="Proteomes" id="UP000780875"/>
    </source>
</evidence>
<dbReference type="PROSITE" id="PS51193">
    <property type="entry name" value="HELICASE_ATP_BIND_2"/>
    <property type="match status" value="1"/>
</dbReference>
<dbReference type="Gene3D" id="3.40.50.300">
    <property type="entry name" value="P-loop containing nucleotide triphosphate hydrolases"/>
    <property type="match status" value="2"/>
</dbReference>
<dbReference type="PANTHER" id="PTHR11472">
    <property type="entry name" value="DNA REPAIR DEAD HELICASE RAD3/XP-D SUBFAMILY MEMBER"/>
    <property type="match status" value="1"/>
</dbReference>
<evidence type="ECO:0000313" key="10">
    <source>
        <dbReference type="EMBL" id="MBZ5737702.1"/>
    </source>
</evidence>
<gene>
    <name evidence="10" type="ORF">K8U61_05970</name>
</gene>